<proteinExistence type="inferred from homology"/>
<name>A0A841U3E9_9BACL</name>
<gene>
    <name evidence="3" type="ORF">H7B90_27190</name>
</gene>
<keyword evidence="4" id="KW-1185">Reference proteome</keyword>
<dbReference type="AlphaFoldDB" id="A0A841U3E9"/>
<dbReference type="Proteomes" id="UP000553776">
    <property type="component" value="Unassembled WGS sequence"/>
</dbReference>
<feature type="domain" description="Activator of Hsp90 ATPase homologue 1/2-like C-terminal" evidence="2">
    <location>
        <begin position="12"/>
        <end position="133"/>
    </location>
</feature>
<reference evidence="3 4" key="1">
    <citation type="submission" date="2020-08" db="EMBL/GenBank/DDBJ databases">
        <title>Cohnella phylogeny.</title>
        <authorList>
            <person name="Dunlap C."/>
        </authorList>
    </citation>
    <scope>NUCLEOTIDE SEQUENCE [LARGE SCALE GENOMIC DNA]</scope>
    <source>
        <strain evidence="3 4">DSM 25239</strain>
    </source>
</reference>
<comment type="caution">
    <text evidence="3">The sequence shown here is derived from an EMBL/GenBank/DDBJ whole genome shotgun (WGS) entry which is preliminary data.</text>
</comment>
<sequence length="145" mass="16668">MNNVTKFRIAKPARDVFEAFVDPEKIGNFWFSSSSARWETGQTVALEYDLYGAVLDIRLTEVEPNRKIVFLWGEGEDEHTVSIVFRETADRSVTVVEVTEEGFREDDPDLIPKLVDNKEGWVFMLTCLKAYLEFGVKDLRGALER</sequence>
<dbReference type="InterPro" id="IPR023393">
    <property type="entry name" value="START-like_dom_sf"/>
</dbReference>
<dbReference type="EMBL" id="JACJVR010000111">
    <property type="protein sequence ID" value="MBB6695085.1"/>
    <property type="molecule type" value="Genomic_DNA"/>
</dbReference>
<evidence type="ECO:0000256" key="1">
    <source>
        <dbReference type="ARBA" id="ARBA00006817"/>
    </source>
</evidence>
<accession>A0A841U3E9</accession>
<dbReference type="SUPFAM" id="SSF55961">
    <property type="entry name" value="Bet v1-like"/>
    <property type="match status" value="1"/>
</dbReference>
<evidence type="ECO:0000313" key="4">
    <source>
        <dbReference type="Proteomes" id="UP000553776"/>
    </source>
</evidence>
<dbReference type="RefSeq" id="WP_185139047.1">
    <property type="nucleotide sequence ID" value="NZ_BORM01000007.1"/>
</dbReference>
<dbReference type="InterPro" id="IPR013538">
    <property type="entry name" value="ASHA1/2-like_C"/>
</dbReference>
<comment type="similarity">
    <text evidence="1">Belongs to the AHA1 family.</text>
</comment>
<evidence type="ECO:0000259" key="2">
    <source>
        <dbReference type="Pfam" id="PF08327"/>
    </source>
</evidence>
<organism evidence="3 4">
    <name type="scientific">Cohnella xylanilytica</name>
    <dbReference type="NCBI Taxonomy" id="557555"/>
    <lineage>
        <taxon>Bacteria</taxon>
        <taxon>Bacillati</taxon>
        <taxon>Bacillota</taxon>
        <taxon>Bacilli</taxon>
        <taxon>Bacillales</taxon>
        <taxon>Paenibacillaceae</taxon>
        <taxon>Cohnella</taxon>
    </lineage>
</organism>
<dbReference type="Pfam" id="PF08327">
    <property type="entry name" value="AHSA1"/>
    <property type="match status" value="1"/>
</dbReference>
<evidence type="ECO:0000313" key="3">
    <source>
        <dbReference type="EMBL" id="MBB6695085.1"/>
    </source>
</evidence>
<dbReference type="Gene3D" id="3.30.530.20">
    <property type="match status" value="1"/>
</dbReference>
<protein>
    <submittedName>
        <fullName evidence="3">SRPBCC domain-containing protein</fullName>
    </submittedName>
</protein>
<dbReference type="CDD" id="cd08901">
    <property type="entry name" value="SRPBCC_CalC_Aha1-like_8"/>
    <property type="match status" value="1"/>
</dbReference>